<organism evidence="2 3">
    <name type="scientific">Seminavis robusta</name>
    <dbReference type="NCBI Taxonomy" id="568900"/>
    <lineage>
        <taxon>Eukaryota</taxon>
        <taxon>Sar</taxon>
        <taxon>Stramenopiles</taxon>
        <taxon>Ochrophyta</taxon>
        <taxon>Bacillariophyta</taxon>
        <taxon>Bacillariophyceae</taxon>
        <taxon>Bacillariophycidae</taxon>
        <taxon>Naviculales</taxon>
        <taxon>Naviculaceae</taxon>
        <taxon>Seminavis</taxon>
    </lineage>
</organism>
<feature type="transmembrane region" description="Helical" evidence="1">
    <location>
        <begin position="20"/>
        <end position="44"/>
    </location>
</feature>
<comment type="caution">
    <text evidence="2">The sequence shown here is derived from an EMBL/GenBank/DDBJ whole genome shotgun (WGS) entry which is preliminary data.</text>
</comment>
<sequence length="295" mass="34362">MVLSWLAQEGPHAAKHHDWAHPVAVVVCHYSILIVVTFWVHDWMVLMEDTSWSMTESCQAHRRKVGIFLVLYSAWFLPWRIYWSENWVRHALLYEYTWLCNGTLVLGSLASFSHRPMISLACCVTVGINQLLWYVDLLAYMAVGKFPLGVATYLTWPETTNAKRVTVTHHLWTIPVLMTTSGGDYPFPSSYMLSFLLMVLNVCLSRAMIPADIQIPLAVKGEVKMQTKYLNVNLSHELWKDIKFEWLQINYDNPPVFLYLFRLLWRWQGFNTIVFVTLWLLGRVFFAGDNHICKN</sequence>
<keyword evidence="1" id="KW-0812">Transmembrane</keyword>
<dbReference type="OrthoDB" id="17763at2759"/>
<protein>
    <submittedName>
        <fullName evidence="2">Uncharacterized protein</fullName>
    </submittedName>
</protein>
<evidence type="ECO:0000313" key="3">
    <source>
        <dbReference type="Proteomes" id="UP001153069"/>
    </source>
</evidence>
<keyword evidence="1" id="KW-1133">Transmembrane helix</keyword>
<dbReference type="EMBL" id="CAICTM010000331">
    <property type="protein sequence ID" value="CAB9508071.1"/>
    <property type="molecule type" value="Genomic_DNA"/>
</dbReference>
<accession>A0A9N8DSZ9</accession>
<reference evidence="2" key="1">
    <citation type="submission" date="2020-06" db="EMBL/GenBank/DDBJ databases">
        <authorList>
            <consortium name="Plant Systems Biology data submission"/>
        </authorList>
    </citation>
    <scope>NUCLEOTIDE SEQUENCE</scope>
    <source>
        <strain evidence="2">D6</strain>
    </source>
</reference>
<feature type="transmembrane region" description="Helical" evidence="1">
    <location>
        <begin position="269"/>
        <end position="286"/>
    </location>
</feature>
<evidence type="ECO:0000313" key="2">
    <source>
        <dbReference type="EMBL" id="CAB9508071.1"/>
    </source>
</evidence>
<feature type="transmembrane region" description="Helical" evidence="1">
    <location>
        <begin position="65"/>
        <end position="84"/>
    </location>
</feature>
<dbReference type="AlphaFoldDB" id="A0A9N8DSZ9"/>
<name>A0A9N8DSZ9_9STRA</name>
<keyword evidence="3" id="KW-1185">Reference proteome</keyword>
<keyword evidence="1" id="KW-0472">Membrane</keyword>
<proteinExistence type="predicted"/>
<feature type="transmembrane region" description="Helical" evidence="1">
    <location>
        <begin position="185"/>
        <end position="204"/>
    </location>
</feature>
<gene>
    <name evidence="2" type="ORF">SEMRO_332_G119360.1</name>
</gene>
<feature type="transmembrane region" description="Helical" evidence="1">
    <location>
        <begin position="120"/>
        <end position="143"/>
    </location>
</feature>
<evidence type="ECO:0000256" key="1">
    <source>
        <dbReference type="SAM" id="Phobius"/>
    </source>
</evidence>
<feature type="transmembrane region" description="Helical" evidence="1">
    <location>
        <begin position="96"/>
        <end position="113"/>
    </location>
</feature>
<dbReference type="Proteomes" id="UP001153069">
    <property type="component" value="Unassembled WGS sequence"/>
</dbReference>